<dbReference type="Proteomes" id="UP000296144">
    <property type="component" value="Unassembled WGS sequence"/>
</dbReference>
<dbReference type="OrthoDB" id="3189055at2"/>
<keyword evidence="4 15" id="KW-0028">Amino-acid biosynthesis</keyword>
<dbReference type="RefSeq" id="WP_136130334.1">
    <property type="nucleotide sequence ID" value="NZ_PDKU01000004.1"/>
</dbReference>
<dbReference type="UniPathway" id="UPA00140">
    <property type="reaction ID" value="UER00207"/>
</dbReference>
<dbReference type="Pfam" id="PF03460">
    <property type="entry name" value="NIR_SIR_ferr"/>
    <property type="match status" value="2"/>
</dbReference>
<name>A0A2P5SVN8_9GAMM</name>
<feature type="binding site" evidence="15">
    <location>
        <position position="485"/>
    </location>
    <ligand>
        <name>[4Fe-4S] cluster</name>
        <dbReference type="ChEBI" id="CHEBI:49883"/>
    </ligand>
</feature>
<evidence type="ECO:0000256" key="8">
    <source>
        <dbReference type="ARBA" id="ARBA00023002"/>
    </source>
</evidence>
<sequence>MTTKHLKNSLIIEGKLEDAERIKDQSNYLRGTILQDLKNEITGGFSGDNFSLIRFHGMYQQDDRDIRAERMKQKLEPLYFMMLRCRIPGGLITSKQWLAIDDFATTNTMYGSIRLTNRQTFQLHGIFKNNIKITHKMLHRIGLDSLATANDVNRNVLCTSNPLESTIHQTVYNLAKKISDHLLPRTKAYAEIWLDKKRTTDTVDVEPILGKTYLPRKFKTTIVIPPHNEVDLHANDLNFISIINNNNLIGFNVLIGGGLSIDHGNKETYPRTATDFGFISVEKIIDVTTAVITIQRDWGNRTNRKNAKTKYTLERVGFEIFKREIEIRANIKFKPSYPYKLSSRGDRIGWIKGTDEKWHLTLFIENGRILDYPNKKLKKGISEIAKCHQGHFRLTANQNIIVSGVLESEKLHIESLARKYGLMDNISSQRKNSMACVAFPTCPLAMAEAERFLPNFITKIEKIMQFYGIEEKYIILRVTGCPNGCGRALLAEIGLIGKAIGRYNLYIGGNKIGTRIAKIYRENINEVDIIANISKLIEYWSKESLDEEDFGDFAIRVGIVRPVLDPAKDFWD</sequence>
<dbReference type="InterPro" id="IPR005117">
    <property type="entry name" value="NiRdtase/SiRdtase_haem-b_fer"/>
</dbReference>
<dbReference type="GO" id="GO:0050661">
    <property type="term" value="F:NADP binding"/>
    <property type="evidence" value="ECO:0007669"/>
    <property type="project" value="InterPro"/>
</dbReference>
<evidence type="ECO:0000259" key="17">
    <source>
        <dbReference type="Pfam" id="PF03460"/>
    </source>
</evidence>
<dbReference type="GO" id="GO:0051539">
    <property type="term" value="F:4 iron, 4 sulfur cluster binding"/>
    <property type="evidence" value="ECO:0007669"/>
    <property type="project" value="UniProtKB-KW"/>
</dbReference>
<dbReference type="EC" id="1.8.1.2" evidence="15"/>
<dbReference type="Gene3D" id="3.30.413.10">
    <property type="entry name" value="Sulfite Reductase Hemoprotein, domain 1"/>
    <property type="match status" value="2"/>
</dbReference>
<evidence type="ECO:0000256" key="9">
    <source>
        <dbReference type="ARBA" id="ARBA00023004"/>
    </source>
</evidence>
<feature type="domain" description="Nitrite/Sulfite reductase ferredoxin-like" evidence="17">
    <location>
        <begin position="77"/>
        <end position="131"/>
    </location>
</feature>
<comment type="caution">
    <text evidence="18">The sequence shown here is derived from an EMBL/GenBank/DDBJ whole genome shotgun (WGS) entry which is preliminary data.</text>
</comment>
<gene>
    <name evidence="15" type="primary">cysI</name>
    <name evidence="18" type="ORF">CRV10_02850</name>
</gene>
<evidence type="ECO:0000256" key="11">
    <source>
        <dbReference type="ARBA" id="ARBA00023192"/>
    </source>
</evidence>
<keyword evidence="7 15" id="KW-0521">NADP</keyword>
<keyword evidence="5 15" id="KW-0349">Heme</keyword>
<evidence type="ECO:0000256" key="1">
    <source>
        <dbReference type="ARBA" id="ARBA00004774"/>
    </source>
</evidence>
<feature type="binding site" evidence="15">
    <location>
        <position position="442"/>
    </location>
    <ligand>
        <name>[4Fe-4S] cluster</name>
        <dbReference type="ChEBI" id="CHEBI:49883"/>
    </ligand>
</feature>
<comment type="subunit">
    <text evidence="14 15">Alpha(8)-beta(8). The alpha component is a flavoprotein, the beta component is a hemoprotein.</text>
</comment>
<keyword evidence="11 15" id="KW-0198">Cysteine biosynthesis</keyword>
<organism evidence="18 19">
    <name type="scientific">Candidatus Pantoea edessiphila</name>
    <dbReference type="NCBI Taxonomy" id="2044610"/>
    <lineage>
        <taxon>Bacteria</taxon>
        <taxon>Pseudomonadati</taxon>
        <taxon>Pseudomonadota</taxon>
        <taxon>Gammaproteobacteria</taxon>
        <taxon>Enterobacterales</taxon>
        <taxon>Erwiniaceae</taxon>
        <taxon>Pantoea</taxon>
    </lineage>
</organism>
<dbReference type="GO" id="GO:0046872">
    <property type="term" value="F:metal ion binding"/>
    <property type="evidence" value="ECO:0007669"/>
    <property type="project" value="UniProtKB-KW"/>
</dbReference>
<dbReference type="HAMAP" id="MF_01540">
    <property type="entry name" value="CysI"/>
    <property type="match status" value="1"/>
</dbReference>
<feature type="domain" description="Nitrite/Sulfite reductase ferredoxin-like" evidence="17">
    <location>
        <begin position="354"/>
        <end position="410"/>
    </location>
</feature>
<dbReference type="InterPro" id="IPR006066">
    <property type="entry name" value="NO2/SO3_Rdtase_FeS/sirohaem_BS"/>
</dbReference>
<protein>
    <recommendedName>
        <fullName evidence="15">Sulfite reductase [NADPH] hemoprotein beta-component</fullName>
        <shortName evidence="15">SiR-HP</shortName>
        <shortName evidence="15">SiRHP</shortName>
        <ecNumber evidence="15">1.8.1.2</ecNumber>
    </recommendedName>
</protein>
<feature type="binding site" description="axial binding residue" evidence="15">
    <location>
        <position position="485"/>
    </location>
    <ligand>
        <name>siroheme</name>
        <dbReference type="ChEBI" id="CHEBI:60052"/>
    </ligand>
    <ligandPart>
        <name>Fe</name>
        <dbReference type="ChEBI" id="CHEBI:18248"/>
    </ligandPart>
</feature>
<feature type="binding site" evidence="15">
    <location>
        <position position="436"/>
    </location>
    <ligand>
        <name>[4Fe-4S] cluster</name>
        <dbReference type="ChEBI" id="CHEBI:49883"/>
    </ligand>
</feature>
<evidence type="ECO:0000256" key="4">
    <source>
        <dbReference type="ARBA" id="ARBA00022605"/>
    </source>
</evidence>
<dbReference type="GO" id="GO:0050311">
    <property type="term" value="F:sulfite reductase (ferredoxin) activity"/>
    <property type="evidence" value="ECO:0007669"/>
    <property type="project" value="TreeGrafter"/>
</dbReference>
<accession>A0A2P5SVN8</accession>
<keyword evidence="19" id="KW-1185">Reference proteome</keyword>
<feature type="domain" description="Nitrite/sulphite reductase 4Fe-4S" evidence="16">
    <location>
        <begin position="176"/>
        <end position="332"/>
    </location>
</feature>
<evidence type="ECO:0000256" key="10">
    <source>
        <dbReference type="ARBA" id="ARBA00023014"/>
    </source>
</evidence>
<keyword evidence="9 15" id="KW-0408">Iron</keyword>
<dbReference type="SUPFAM" id="SSF55124">
    <property type="entry name" value="Nitrite/Sulfite reductase N-terminal domain-like"/>
    <property type="match status" value="2"/>
</dbReference>
<dbReference type="InterPro" id="IPR011786">
    <property type="entry name" value="CysI"/>
</dbReference>
<keyword evidence="10 15" id="KW-0411">Iron-sulfur</keyword>
<evidence type="ECO:0000256" key="2">
    <source>
        <dbReference type="ARBA" id="ARBA00010429"/>
    </source>
</evidence>
<feature type="binding site" evidence="15">
    <location>
        <position position="481"/>
    </location>
    <ligand>
        <name>[4Fe-4S] cluster</name>
        <dbReference type="ChEBI" id="CHEBI:49883"/>
    </ligand>
</feature>
<evidence type="ECO:0000259" key="16">
    <source>
        <dbReference type="Pfam" id="PF01077"/>
    </source>
</evidence>
<comment type="cofactor">
    <cofactor evidence="15">
        <name>[4Fe-4S] cluster</name>
        <dbReference type="ChEBI" id="CHEBI:49883"/>
    </cofactor>
    <text evidence="15">Binds 1 [4Fe-4S] cluster per subunit.</text>
</comment>
<evidence type="ECO:0000256" key="15">
    <source>
        <dbReference type="HAMAP-Rule" id="MF_01540"/>
    </source>
</evidence>
<evidence type="ECO:0000256" key="13">
    <source>
        <dbReference type="ARBA" id="ARBA00057160"/>
    </source>
</evidence>
<dbReference type="GO" id="GO:0009337">
    <property type="term" value="C:sulfite reductase complex (NADPH)"/>
    <property type="evidence" value="ECO:0007669"/>
    <property type="project" value="InterPro"/>
</dbReference>
<dbReference type="PROSITE" id="PS00365">
    <property type="entry name" value="NIR_SIR"/>
    <property type="match status" value="1"/>
</dbReference>
<proteinExistence type="inferred from homology"/>
<keyword evidence="3 15" id="KW-0004">4Fe-4S</keyword>
<evidence type="ECO:0000256" key="3">
    <source>
        <dbReference type="ARBA" id="ARBA00022485"/>
    </source>
</evidence>
<comment type="similarity">
    <text evidence="2 15">Belongs to the nitrite and sulfite reductase 4Fe-4S domain family.</text>
</comment>
<evidence type="ECO:0000256" key="5">
    <source>
        <dbReference type="ARBA" id="ARBA00022617"/>
    </source>
</evidence>
<comment type="cofactor">
    <cofactor evidence="15">
        <name>siroheme</name>
        <dbReference type="ChEBI" id="CHEBI:60052"/>
    </cofactor>
    <text evidence="15">Binds 1 siroheme per subunit.</text>
</comment>
<dbReference type="InterPro" id="IPR045169">
    <property type="entry name" value="NO2/SO3_Rdtase_4Fe4S_prot"/>
</dbReference>
<dbReference type="PANTHER" id="PTHR11493">
    <property type="entry name" value="SULFITE REDUCTASE [NADPH] SUBUNIT BETA-RELATED"/>
    <property type="match status" value="1"/>
</dbReference>
<dbReference type="PRINTS" id="PR00397">
    <property type="entry name" value="SIROHAEM"/>
</dbReference>
<keyword evidence="6 15" id="KW-0479">Metal-binding</keyword>
<dbReference type="GO" id="GO:0070814">
    <property type="term" value="P:hydrogen sulfide biosynthetic process"/>
    <property type="evidence" value="ECO:0007669"/>
    <property type="project" value="UniProtKB-UniRule"/>
</dbReference>
<evidence type="ECO:0000256" key="6">
    <source>
        <dbReference type="ARBA" id="ARBA00022723"/>
    </source>
</evidence>
<dbReference type="InterPro" id="IPR036136">
    <property type="entry name" value="Nit/Sulf_reduc_fer-like_dom_sf"/>
</dbReference>
<dbReference type="Pfam" id="PF01077">
    <property type="entry name" value="NIR_SIR"/>
    <property type="match status" value="1"/>
</dbReference>
<keyword evidence="8 15" id="KW-0560">Oxidoreductase</keyword>
<comment type="catalytic activity">
    <reaction evidence="12 15">
        <text>hydrogen sulfide + 3 NADP(+) + 3 H2O = sulfite + 3 NADPH + 4 H(+)</text>
        <dbReference type="Rhea" id="RHEA:13801"/>
        <dbReference type="ChEBI" id="CHEBI:15377"/>
        <dbReference type="ChEBI" id="CHEBI:15378"/>
        <dbReference type="ChEBI" id="CHEBI:17359"/>
        <dbReference type="ChEBI" id="CHEBI:29919"/>
        <dbReference type="ChEBI" id="CHEBI:57783"/>
        <dbReference type="ChEBI" id="CHEBI:58349"/>
        <dbReference type="EC" id="1.8.1.2"/>
    </reaction>
</comment>
<dbReference type="NCBIfam" id="TIGR02041">
    <property type="entry name" value="CysI"/>
    <property type="match status" value="1"/>
</dbReference>
<dbReference type="SUPFAM" id="SSF56014">
    <property type="entry name" value="Nitrite and sulphite reductase 4Fe-4S domain-like"/>
    <property type="match status" value="2"/>
</dbReference>
<dbReference type="NCBIfam" id="NF010029">
    <property type="entry name" value="PRK13504.1"/>
    <property type="match status" value="1"/>
</dbReference>
<comment type="pathway">
    <text evidence="1 15">Sulfur metabolism; hydrogen sulfide biosynthesis; hydrogen sulfide from sulfite (NADPH route): step 1/1.</text>
</comment>
<evidence type="ECO:0000256" key="7">
    <source>
        <dbReference type="ARBA" id="ARBA00022857"/>
    </source>
</evidence>
<evidence type="ECO:0000256" key="12">
    <source>
        <dbReference type="ARBA" id="ARBA00052219"/>
    </source>
</evidence>
<evidence type="ECO:0000313" key="19">
    <source>
        <dbReference type="Proteomes" id="UP000296144"/>
    </source>
</evidence>
<dbReference type="GO" id="GO:0019344">
    <property type="term" value="P:cysteine biosynthetic process"/>
    <property type="evidence" value="ECO:0007669"/>
    <property type="project" value="UniProtKB-KW"/>
</dbReference>
<dbReference type="InterPro" id="IPR045854">
    <property type="entry name" value="NO2/SO3_Rdtase_4Fe4S_sf"/>
</dbReference>
<comment type="function">
    <text evidence="13 15">Component of the sulfite reductase complex that catalyzes the 6-electron reduction of sulfite to sulfide. This is one of several activities required for the biosynthesis of L-cysteine from sulfate.</text>
</comment>
<dbReference type="InterPro" id="IPR006067">
    <property type="entry name" value="NO2/SO3_Rdtase_4Fe4S_dom"/>
</dbReference>
<dbReference type="AlphaFoldDB" id="A0A2P5SVN8"/>
<dbReference type="FunFam" id="3.30.413.10:FF:000004">
    <property type="entry name" value="Sulfite reductase [NADPH] hemoprotein beta-component"/>
    <property type="match status" value="1"/>
</dbReference>
<dbReference type="GO" id="GO:0020037">
    <property type="term" value="F:heme binding"/>
    <property type="evidence" value="ECO:0007669"/>
    <property type="project" value="InterPro"/>
</dbReference>
<dbReference type="GO" id="GO:0000103">
    <property type="term" value="P:sulfate assimilation"/>
    <property type="evidence" value="ECO:0007669"/>
    <property type="project" value="UniProtKB-UniRule"/>
</dbReference>
<dbReference type="GO" id="GO:0004783">
    <property type="term" value="F:sulfite reductase (NADPH) activity"/>
    <property type="evidence" value="ECO:0007669"/>
    <property type="project" value="UniProtKB-UniRule"/>
</dbReference>
<dbReference type="FunFam" id="3.30.413.10:FF:000003">
    <property type="entry name" value="Sulfite reductase [NADPH] hemoprotein beta-component"/>
    <property type="match status" value="1"/>
</dbReference>
<evidence type="ECO:0000256" key="14">
    <source>
        <dbReference type="ARBA" id="ARBA00062253"/>
    </source>
</evidence>
<dbReference type="EMBL" id="PDKU01000004">
    <property type="protein sequence ID" value="PPI86391.1"/>
    <property type="molecule type" value="Genomic_DNA"/>
</dbReference>
<evidence type="ECO:0000313" key="18">
    <source>
        <dbReference type="EMBL" id="PPI86391.1"/>
    </source>
</evidence>
<dbReference type="PANTHER" id="PTHR11493:SF47">
    <property type="entry name" value="SULFITE REDUCTASE [NADPH] SUBUNIT BETA"/>
    <property type="match status" value="1"/>
</dbReference>
<reference evidence="18 19" key="1">
    <citation type="journal article" date="2018" name="Genome Biol. Evol.">
        <title>Cladogenesis and Genomic Streamlining in Extracellular Endosymbionts of Tropical Stink Bugs.</title>
        <authorList>
            <person name="Otero-Bravo A."/>
            <person name="Goffredi S."/>
            <person name="Sabree Z.L."/>
        </authorList>
    </citation>
    <scope>NUCLEOTIDE SEQUENCE [LARGE SCALE GENOMIC DNA]</scope>
    <source>
        <strain evidence="18 19">SoEL</strain>
    </source>
</reference>